<keyword evidence="3" id="KW-1185">Reference proteome</keyword>
<name>A0A4Z2J0A6_9TELE</name>
<protein>
    <submittedName>
        <fullName evidence="2">Uncharacterized protein</fullName>
    </submittedName>
</protein>
<dbReference type="EMBL" id="SRLO01000032">
    <property type="protein sequence ID" value="TNN83710.1"/>
    <property type="molecule type" value="Genomic_DNA"/>
</dbReference>
<reference evidence="2 3" key="1">
    <citation type="submission" date="2019-03" db="EMBL/GenBank/DDBJ databases">
        <title>First draft genome of Liparis tanakae, snailfish: a comprehensive survey of snailfish specific genes.</title>
        <authorList>
            <person name="Kim W."/>
            <person name="Song I."/>
            <person name="Jeong J.-H."/>
            <person name="Kim D."/>
            <person name="Kim S."/>
            <person name="Ryu S."/>
            <person name="Song J.Y."/>
            <person name="Lee S.K."/>
        </authorList>
    </citation>
    <scope>NUCLEOTIDE SEQUENCE [LARGE SCALE GENOMIC DNA]</scope>
    <source>
        <tissue evidence="2">Muscle</tissue>
    </source>
</reference>
<evidence type="ECO:0000256" key="1">
    <source>
        <dbReference type="SAM" id="MobiDB-lite"/>
    </source>
</evidence>
<gene>
    <name evidence="2" type="ORF">EYF80_006228</name>
</gene>
<organism evidence="2 3">
    <name type="scientific">Liparis tanakae</name>
    <name type="common">Tanaka's snailfish</name>
    <dbReference type="NCBI Taxonomy" id="230148"/>
    <lineage>
        <taxon>Eukaryota</taxon>
        <taxon>Metazoa</taxon>
        <taxon>Chordata</taxon>
        <taxon>Craniata</taxon>
        <taxon>Vertebrata</taxon>
        <taxon>Euteleostomi</taxon>
        <taxon>Actinopterygii</taxon>
        <taxon>Neopterygii</taxon>
        <taxon>Teleostei</taxon>
        <taxon>Neoteleostei</taxon>
        <taxon>Acanthomorphata</taxon>
        <taxon>Eupercaria</taxon>
        <taxon>Perciformes</taxon>
        <taxon>Cottioidei</taxon>
        <taxon>Cottales</taxon>
        <taxon>Liparidae</taxon>
        <taxon>Liparis</taxon>
    </lineage>
</organism>
<proteinExistence type="predicted"/>
<evidence type="ECO:0000313" key="3">
    <source>
        <dbReference type="Proteomes" id="UP000314294"/>
    </source>
</evidence>
<dbReference type="Proteomes" id="UP000314294">
    <property type="component" value="Unassembled WGS sequence"/>
</dbReference>
<dbReference type="AlphaFoldDB" id="A0A4Z2J0A6"/>
<sequence>MLPSVCRLALLLTADRKTGRRQGGMKGIPSEPAARRHKPHDKRMTGQQCVACGLTYDSPPRETEDTHLCGRGVLGSLLDFQLPTNLSADLFAMLVKKLLHTGIGEIGVLV</sequence>
<evidence type="ECO:0000313" key="2">
    <source>
        <dbReference type="EMBL" id="TNN83710.1"/>
    </source>
</evidence>
<accession>A0A4Z2J0A6</accession>
<comment type="caution">
    <text evidence="2">The sequence shown here is derived from an EMBL/GenBank/DDBJ whole genome shotgun (WGS) entry which is preliminary data.</text>
</comment>
<feature type="region of interest" description="Disordered" evidence="1">
    <location>
        <begin position="19"/>
        <end position="44"/>
    </location>
</feature>